<accession>A9BLA0</accession>
<gene>
    <name evidence="2" type="ORF">HAN_3g481</name>
</gene>
<evidence type="ECO:0000256" key="1">
    <source>
        <dbReference type="SAM" id="Phobius"/>
    </source>
</evidence>
<feature type="transmembrane region" description="Helical" evidence="1">
    <location>
        <begin position="548"/>
        <end position="570"/>
    </location>
</feature>
<dbReference type="EMBL" id="CP000883">
    <property type="protein sequence ID" value="ABW98283.1"/>
    <property type="molecule type" value="Genomic_DNA"/>
</dbReference>
<evidence type="ECO:0000313" key="3">
    <source>
        <dbReference type="Proteomes" id="UP000243127"/>
    </source>
</evidence>
<proteinExistence type="predicted"/>
<feature type="transmembrane region" description="Helical" evidence="1">
    <location>
        <begin position="82"/>
        <end position="103"/>
    </location>
</feature>
<keyword evidence="1" id="KW-0472">Membrane</keyword>
<dbReference type="Proteomes" id="UP000243127">
    <property type="component" value="Nucleomorph 3"/>
</dbReference>
<protein>
    <submittedName>
        <fullName evidence="2">Uncharacterized protein</fullName>
    </submittedName>
</protein>
<dbReference type="AlphaFoldDB" id="A9BLA0"/>
<keyword evidence="1" id="KW-1133">Transmembrane helix</keyword>
<organism evidence="2 3">
    <name type="scientific">Hemiselmis andersenii</name>
    <name type="common">Cryptophyte alga</name>
    <dbReference type="NCBI Taxonomy" id="464988"/>
    <lineage>
        <taxon>Eukaryota</taxon>
        <taxon>Cryptophyceae</taxon>
        <taxon>Cryptomonadales</taxon>
        <taxon>Hemiselmidaceae</taxon>
        <taxon>Hemiselmis</taxon>
    </lineage>
</organism>
<keyword evidence="1" id="KW-0812">Transmembrane</keyword>
<geneLocation type="nucleomorph" evidence="2"/>
<name>A9BLA0_HEMAN</name>
<dbReference type="GeneID" id="5739405"/>
<sequence>MEIKKTLTPIIIKSPKKNKKQNIFEILNFKNINSFQIEFFFLKKFFSWLFTLFIFKKKRHVLEKVFQNSKKKKYFFFLKKKFIFLSMTRISITKSILLLINFFSKQKEKKIMNYSQFLSLSFKKTPLFFRNLFVFEIFRKKKNLNYLKNRILLNQKDFLIYNYLRQLILDTIQYKRFIFNFFRKILKKIYIIKTKSFFEVCFFCLFSRIGVKKELIAFSNFFKKSSYFFNFFNKKTKKFCKNFSISQKKFFLIDLIKNNFVNWNWNFLIWKNFKKKYYWVFFFEKFFQILSIEKNFFLKKSKMVLIFNSIADRKEKTLENSIIRFFQILVEDYYFKLRKFSPFLFLFGFLNSRKQKKKKLILDFLELNLSKKLKKINKSVSSSQIRPNLRENFLIAICYKITKKFQKKKNFRKKFLTDFCENVLFRKFSFNGTIGKEMYFYYFRLLKKNFFAFCSKKCFFFPEKKLLYQFNFFLNKSPNYKQKESVFKIFSIKENIFFFLKKIFIENSLKNKKTKLGKIKFIFLKFKKKTENTDKHFFLKNFEYFQKIFGWFVFTQKNFIFFNSLFYWLLTPTFFFKKKKISFLIQPTASTLKAFSKKGKKNSRKKSFEKVFLFCFGKKDKNFCFYDFRIFYFYPKNLKFILFSLFFRNQNLNLYRNKINLFLKLIFYNEFSLRSQKKIVKKKNGLINIIFIFFKSKFFKKIFKKKWHFKLFLDFFWFKKNNFLFWLTLFPQIFWKILKKQKKIFFDLKKNFFQKNIFRYFKIREKIFKKNFFFLSEIFFQKKKMSFIYYKKNKKKFKKNINFSKFKQETFNQKIFKEVFFFKIHLKKNQDKNQLTKISQKKIQLNIFQIIFAFKKKKKFLKSKFIFFISMFLFFFLDLGLIFKSLQRDPSLRKFEKVLSMEIFDLFLLKKNFFLFKKFMNYFFKIFRKKGKIFYSNKWSKNKFLILSEKLNKFILKNLEFLPFFSQLNLSLKNFFFLEMFKFKNKIFKEKKLEKKLFLPKKIINSFSFFWRLKTINNYSKSFSYSWGGNFFFVNNQWKLSSMKKLKKKKNYRVELIFFFEKLFLKRITE</sequence>
<dbReference type="RefSeq" id="XP_001712608.1">
    <property type="nucleotide sequence ID" value="XM_001712556.1"/>
</dbReference>
<feature type="transmembrane region" description="Helical" evidence="1">
    <location>
        <begin position="865"/>
        <end position="883"/>
    </location>
</feature>
<evidence type="ECO:0000313" key="2">
    <source>
        <dbReference type="EMBL" id="ABW98283.1"/>
    </source>
</evidence>
<keyword evidence="2" id="KW-0542">Nucleomorph</keyword>
<reference evidence="2 3" key="1">
    <citation type="journal article" date="2007" name="Proc. Natl. Acad. Sci. U.S.A.">
        <title>Nucleomorph genome of Hemiselmis andersenii reveals complete intron loss and compaction as a driver of protein structure and function.</title>
        <authorList>
            <person name="Lane C.E."/>
            <person name="van den Heuvel K."/>
            <person name="Kozera C."/>
            <person name="Curtis B.A."/>
            <person name="Parsons B.J."/>
            <person name="Bowman S."/>
            <person name="Archibald J.M."/>
        </authorList>
    </citation>
    <scope>NUCLEOTIDE SEQUENCE [LARGE SCALE GENOMIC DNA]</scope>
    <source>
        <strain evidence="2 3">CCMP644</strain>
    </source>
</reference>